<protein>
    <submittedName>
        <fullName evidence="1">Uncharacterized protein</fullName>
    </submittedName>
</protein>
<keyword evidence="2" id="KW-1185">Reference proteome</keyword>
<proteinExistence type="predicted"/>
<organism evidence="1 2">
    <name type="scientific">Parasphingorhabdus litoris</name>
    <dbReference type="NCBI Taxonomy" id="394733"/>
    <lineage>
        <taxon>Bacteria</taxon>
        <taxon>Pseudomonadati</taxon>
        <taxon>Pseudomonadota</taxon>
        <taxon>Alphaproteobacteria</taxon>
        <taxon>Sphingomonadales</taxon>
        <taxon>Sphingomonadaceae</taxon>
        <taxon>Parasphingorhabdus</taxon>
    </lineage>
</organism>
<name>A0ABN1ATZ1_9SPHN</name>
<sequence>MITFGSLWTYMAMPLYRDVDICYMEHKKNIWRYGGKKTDTNGAKRTTFAHYDSGNGGIPAVPAGIAQRTGDTNYPQC</sequence>
<comment type="caution">
    <text evidence="1">The sequence shown here is derived from an EMBL/GenBank/DDBJ whole genome shotgun (WGS) entry which is preliminary data.</text>
</comment>
<evidence type="ECO:0000313" key="1">
    <source>
        <dbReference type="EMBL" id="GAA0483827.1"/>
    </source>
</evidence>
<gene>
    <name evidence="1" type="ORF">GCM10009096_27920</name>
</gene>
<reference evidence="1 2" key="1">
    <citation type="journal article" date="2019" name="Int. J. Syst. Evol. Microbiol.">
        <title>The Global Catalogue of Microorganisms (GCM) 10K type strain sequencing project: providing services to taxonomists for standard genome sequencing and annotation.</title>
        <authorList>
            <consortium name="The Broad Institute Genomics Platform"/>
            <consortium name="The Broad Institute Genome Sequencing Center for Infectious Disease"/>
            <person name="Wu L."/>
            <person name="Ma J."/>
        </authorList>
    </citation>
    <scope>NUCLEOTIDE SEQUENCE [LARGE SCALE GENOMIC DNA]</scope>
    <source>
        <strain evidence="1 2">JCM 14162</strain>
    </source>
</reference>
<evidence type="ECO:0000313" key="2">
    <source>
        <dbReference type="Proteomes" id="UP001500713"/>
    </source>
</evidence>
<dbReference type="EMBL" id="BAAAEM010000003">
    <property type="protein sequence ID" value="GAA0483827.1"/>
    <property type="molecule type" value="Genomic_DNA"/>
</dbReference>
<dbReference type="Proteomes" id="UP001500713">
    <property type="component" value="Unassembled WGS sequence"/>
</dbReference>
<accession>A0ABN1ATZ1</accession>